<evidence type="ECO:0000313" key="3">
    <source>
        <dbReference type="Proteomes" id="UP000199206"/>
    </source>
</evidence>
<dbReference type="InterPro" id="IPR011004">
    <property type="entry name" value="Trimer_LpxA-like_sf"/>
</dbReference>
<keyword evidence="3" id="KW-1185">Reference proteome</keyword>
<dbReference type="InterPro" id="IPR045690">
    <property type="entry name" value="DUF6055"/>
</dbReference>
<dbReference type="STRING" id="1166340.SAMN05192583_3314"/>
<reference evidence="3" key="1">
    <citation type="submission" date="2016-10" db="EMBL/GenBank/DDBJ databases">
        <authorList>
            <person name="Varghese N."/>
            <person name="Submissions S."/>
        </authorList>
    </citation>
    <scope>NUCLEOTIDE SEQUENCE [LARGE SCALE GENOMIC DNA]</scope>
    <source>
        <strain evidence="3">S6-262</strain>
    </source>
</reference>
<dbReference type="PROSITE" id="PS51257">
    <property type="entry name" value="PROKAR_LIPOPROTEIN"/>
    <property type="match status" value="1"/>
</dbReference>
<feature type="signal peptide" evidence="1">
    <location>
        <begin position="1"/>
        <end position="19"/>
    </location>
</feature>
<organism evidence="2 3">
    <name type="scientific">Sphingomonas gellani</name>
    <dbReference type="NCBI Taxonomy" id="1166340"/>
    <lineage>
        <taxon>Bacteria</taxon>
        <taxon>Pseudomonadati</taxon>
        <taxon>Pseudomonadota</taxon>
        <taxon>Alphaproteobacteria</taxon>
        <taxon>Sphingomonadales</taxon>
        <taxon>Sphingomonadaceae</taxon>
        <taxon>Sphingomonas</taxon>
    </lineage>
</organism>
<proteinExistence type="predicted"/>
<evidence type="ECO:0000256" key="1">
    <source>
        <dbReference type="SAM" id="SignalP"/>
    </source>
</evidence>
<dbReference type="NCBIfam" id="NF040510">
    <property type="entry name" value="avirulen_svx"/>
    <property type="match status" value="1"/>
</dbReference>
<accession>A0A1H8IJC7</accession>
<gene>
    <name evidence="2" type="ORF">SAMN05192583_3314</name>
</gene>
<evidence type="ECO:0000313" key="2">
    <source>
        <dbReference type="EMBL" id="SEN68793.1"/>
    </source>
</evidence>
<keyword evidence="1" id="KW-0732">Signal</keyword>
<dbReference type="EMBL" id="FOCF01000010">
    <property type="protein sequence ID" value="SEN68793.1"/>
    <property type="molecule type" value="Genomic_DNA"/>
</dbReference>
<evidence type="ECO:0008006" key="4">
    <source>
        <dbReference type="Google" id="ProtNLM"/>
    </source>
</evidence>
<sequence length="607" mass="65543">MKAAFALLVGSALATTTSAAPPAAAAAGCMAGRWAAAADPAPVRDEPVRPVRLQTTHFAFRWAGDVVSNAEAESAGTYLEYVWSQFIGRLGFPEPDCAATAKLKVNIVIDPSFGLTGGVDDDRHIGMWIGPGGLRDRFSLAHELTHALQGATGSFRDTPYAGWLWESHANWMTTQLPEFRDNTHCSVLSVDNPHLYFGSTRVRYCNWQFLEYLKDRYGYPVVNDLWRRAPARGSPAAATADPMAVLMANRGWSIEQLNDAFGEWALHNAGWDYTNPEGSDQGAIYRRSYGEYVPGAVAQPLRVTVLDPIDRERRRYAVPAAWAPQRWGYNLVKLTPDPGARAVTVTFRGIVQSAPSTMRLPGMADEPATVPPPASGWRWGLVAVGADGRSRYSGLRRGAQGHETLAIRPDDRGLFLAVVATPTRFQSIRWDQPYYSLYRYPWMAQFDGALPAGPGALGDGHRHLNGGGWIGQTAKVAATAYVGPCARVLGGVVGDHARIEGHALVIDGQVLGRARVEGLSVIQADTTVKDDARVATTFQPIGAFEHGIVLSGSAQLVGDVEERGVSARAGVYYGLVDSQAVGDAAHGATLTAPVPELTAAPSYRWRR</sequence>
<dbReference type="AlphaFoldDB" id="A0A1H8IJC7"/>
<feature type="chain" id="PRO_5011622884" description="Avirulence protein" evidence="1">
    <location>
        <begin position="20"/>
        <end position="607"/>
    </location>
</feature>
<dbReference type="Proteomes" id="UP000199206">
    <property type="component" value="Unassembled WGS sequence"/>
</dbReference>
<name>A0A1H8IJC7_9SPHN</name>
<dbReference type="SUPFAM" id="SSF51161">
    <property type="entry name" value="Trimeric LpxA-like enzymes"/>
    <property type="match status" value="1"/>
</dbReference>
<dbReference type="Pfam" id="PF19527">
    <property type="entry name" value="DUF6055"/>
    <property type="match status" value="1"/>
</dbReference>
<dbReference type="RefSeq" id="WP_212611472.1">
    <property type="nucleotide sequence ID" value="NZ_FOCF01000010.1"/>
</dbReference>
<protein>
    <recommendedName>
        <fullName evidence="4">Avirulence protein</fullName>
    </recommendedName>
</protein>